<evidence type="ECO:0000313" key="2">
    <source>
        <dbReference type="EMBL" id="SMX35524.1"/>
    </source>
</evidence>
<name>A0A238JZG0_9RHOB</name>
<dbReference type="RefSeq" id="WP_093962562.1">
    <property type="nucleotide sequence ID" value="NZ_FXYG01000001.1"/>
</dbReference>
<dbReference type="AlphaFoldDB" id="A0A238JZG0"/>
<protein>
    <recommendedName>
        <fullName evidence="1">Putative DNA-binding domain-containing protein</fullName>
    </recommendedName>
</protein>
<dbReference type="EMBL" id="FXYG01000001">
    <property type="protein sequence ID" value="SMX35524.1"/>
    <property type="molecule type" value="Genomic_DNA"/>
</dbReference>
<keyword evidence="3" id="KW-1185">Reference proteome</keyword>
<feature type="domain" description="Putative DNA-binding" evidence="1">
    <location>
        <begin position="5"/>
        <end position="95"/>
    </location>
</feature>
<gene>
    <name evidence="2" type="ORF">RUA8715_01083</name>
</gene>
<dbReference type="OrthoDB" id="4146344at2"/>
<dbReference type="Gene3D" id="1.10.150.690">
    <property type="entry name" value="DUF2063"/>
    <property type="match status" value="1"/>
</dbReference>
<accession>A0A238JZG0</accession>
<dbReference type="Proteomes" id="UP000202485">
    <property type="component" value="Unassembled WGS sequence"/>
</dbReference>
<organism evidence="2 3">
    <name type="scientific">Ruegeria arenilitoris</name>
    <dbReference type="NCBI Taxonomy" id="1173585"/>
    <lineage>
        <taxon>Bacteria</taxon>
        <taxon>Pseudomonadati</taxon>
        <taxon>Pseudomonadota</taxon>
        <taxon>Alphaproteobacteria</taxon>
        <taxon>Rhodobacterales</taxon>
        <taxon>Roseobacteraceae</taxon>
        <taxon>Ruegeria</taxon>
    </lineage>
</organism>
<proteinExistence type="predicted"/>
<reference evidence="3" key="1">
    <citation type="submission" date="2017-05" db="EMBL/GenBank/DDBJ databases">
        <authorList>
            <person name="Rodrigo-Torres L."/>
            <person name="Arahal R. D."/>
            <person name="Lucena T."/>
        </authorList>
    </citation>
    <scope>NUCLEOTIDE SEQUENCE [LARGE SCALE GENOMIC DNA]</scope>
    <source>
        <strain evidence="3">CECT 8715</strain>
    </source>
</reference>
<dbReference type="InterPro" id="IPR018640">
    <property type="entry name" value="DUF2063"/>
</dbReference>
<evidence type="ECO:0000313" key="3">
    <source>
        <dbReference type="Proteomes" id="UP000202485"/>
    </source>
</evidence>
<dbReference type="InterPro" id="IPR044922">
    <property type="entry name" value="DUF2063_N_sf"/>
</dbReference>
<sequence>MSVSQSEFRAAVLDPAAPVPEGLLDDQARPAGRRFSVYRNNVAVSLTEAMHQAFPVITKLLGSQNMDGLAGIYLRQHPPSSPLMMFYGESFPEFLADTEQLAHLGYLPDVARLELALRRSYHAADSQPITPDALAALPPEDLMQARLGFAPTMQLIRSDWPIHAIWRFNTEDGAPKPQPGAQDVLITRPEFDPSPHLLPPGGFDWITAMQAGQTIGQAFEATTTRTPEFDLGATLALLLQGSAITSVTIERPET</sequence>
<dbReference type="Pfam" id="PF09836">
    <property type="entry name" value="DUF2063"/>
    <property type="match status" value="1"/>
</dbReference>
<evidence type="ECO:0000259" key="1">
    <source>
        <dbReference type="Pfam" id="PF09836"/>
    </source>
</evidence>